<evidence type="ECO:0000259" key="1">
    <source>
        <dbReference type="PROSITE" id="PS50995"/>
    </source>
</evidence>
<dbReference type="PANTHER" id="PTHR33164:SF57">
    <property type="entry name" value="MARR-FAMILY TRANSCRIPTIONAL REGULATOR"/>
    <property type="match status" value="1"/>
</dbReference>
<protein>
    <submittedName>
        <fullName evidence="2">MarR family transcriptional regulator</fullName>
    </submittedName>
</protein>
<dbReference type="InterPro" id="IPR036388">
    <property type="entry name" value="WH-like_DNA-bd_sf"/>
</dbReference>
<dbReference type="SUPFAM" id="SSF46785">
    <property type="entry name" value="Winged helix' DNA-binding domain"/>
    <property type="match status" value="1"/>
</dbReference>
<dbReference type="GO" id="GO:0006950">
    <property type="term" value="P:response to stress"/>
    <property type="evidence" value="ECO:0007669"/>
    <property type="project" value="TreeGrafter"/>
</dbReference>
<dbReference type="OrthoDB" id="7774677at2"/>
<dbReference type="SMART" id="SM00347">
    <property type="entry name" value="HTH_MARR"/>
    <property type="match status" value="1"/>
</dbReference>
<name>A0A344LM87_9PSEU</name>
<dbReference type="PROSITE" id="PS50995">
    <property type="entry name" value="HTH_MARR_2"/>
    <property type="match status" value="1"/>
</dbReference>
<proteinExistence type="predicted"/>
<dbReference type="Gene3D" id="1.10.10.10">
    <property type="entry name" value="Winged helix-like DNA-binding domain superfamily/Winged helix DNA-binding domain"/>
    <property type="match status" value="1"/>
</dbReference>
<evidence type="ECO:0000313" key="3">
    <source>
        <dbReference type="Proteomes" id="UP000250434"/>
    </source>
</evidence>
<gene>
    <name evidence="2" type="ORF">A4R43_39810</name>
</gene>
<dbReference type="InterPro" id="IPR036390">
    <property type="entry name" value="WH_DNA-bd_sf"/>
</dbReference>
<dbReference type="KEGG" id="aab:A4R43_39810"/>
<dbReference type="GO" id="GO:0003700">
    <property type="term" value="F:DNA-binding transcription factor activity"/>
    <property type="evidence" value="ECO:0007669"/>
    <property type="project" value="InterPro"/>
</dbReference>
<dbReference type="AlphaFoldDB" id="A0A344LM87"/>
<dbReference type="InterPro" id="IPR039422">
    <property type="entry name" value="MarR/SlyA-like"/>
</dbReference>
<accession>A0A344LM87</accession>
<feature type="domain" description="HTH marR-type" evidence="1">
    <location>
        <begin position="15"/>
        <end position="154"/>
    </location>
</feature>
<keyword evidence="3" id="KW-1185">Reference proteome</keyword>
<dbReference type="EMBL" id="CP015163">
    <property type="protein sequence ID" value="AXB49161.1"/>
    <property type="molecule type" value="Genomic_DNA"/>
</dbReference>
<dbReference type="PANTHER" id="PTHR33164">
    <property type="entry name" value="TRANSCRIPTIONAL REGULATOR, MARR FAMILY"/>
    <property type="match status" value="1"/>
</dbReference>
<evidence type="ECO:0000313" key="2">
    <source>
        <dbReference type="EMBL" id="AXB49161.1"/>
    </source>
</evidence>
<dbReference type="InterPro" id="IPR000835">
    <property type="entry name" value="HTH_MarR-typ"/>
</dbReference>
<organism evidence="2 3">
    <name type="scientific">Amycolatopsis albispora</name>
    <dbReference type="NCBI Taxonomy" id="1804986"/>
    <lineage>
        <taxon>Bacteria</taxon>
        <taxon>Bacillati</taxon>
        <taxon>Actinomycetota</taxon>
        <taxon>Actinomycetes</taxon>
        <taxon>Pseudonocardiales</taxon>
        <taxon>Pseudonocardiaceae</taxon>
        <taxon>Amycolatopsis</taxon>
    </lineage>
</organism>
<reference evidence="2 3" key="1">
    <citation type="submission" date="2016-04" db="EMBL/GenBank/DDBJ databases">
        <title>Complete genome sequence and analysis of deep-sea sediment isolate, Amycolatopsis sp. WP1.</title>
        <authorList>
            <person name="Wang H."/>
            <person name="Chen S."/>
            <person name="Wu Q."/>
        </authorList>
    </citation>
    <scope>NUCLEOTIDE SEQUENCE [LARGE SCALE GENOMIC DNA]</scope>
    <source>
        <strain evidence="2 3">WP1</strain>
    </source>
</reference>
<dbReference type="Proteomes" id="UP000250434">
    <property type="component" value="Chromosome"/>
</dbReference>
<dbReference type="Pfam" id="PF12802">
    <property type="entry name" value="MarR_2"/>
    <property type="match status" value="1"/>
</dbReference>
<sequence length="158" mass="17774">MTENEKARPAPNGGGPALFRLVRFWSRRWAPEVVERLYEGAPQTWTVQNLYVIDAIHSAAQADPEVTVADVARQLGLDRSVASRMITDAVRDGFVLRETSGQDARRARLSLSPAAEKFLDATHEYQRAAFAELVAHWPAEDRRRFAGYLGRLAKEVLR</sequence>